<keyword evidence="4" id="KW-1185">Reference proteome</keyword>
<dbReference type="AlphaFoldDB" id="A0A0D0B1H4"/>
<dbReference type="OrthoDB" id="2646692at2759"/>
<gene>
    <name evidence="3" type="ORF">CY34DRAFT_426122</name>
</gene>
<reference evidence="3 4" key="1">
    <citation type="submission" date="2014-04" db="EMBL/GenBank/DDBJ databases">
        <authorList>
            <consortium name="DOE Joint Genome Institute"/>
            <person name="Kuo A."/>
            <person name="Ruytinx J."/>
            <person name="Rineau F."/>
            <person name="Colpaert J."/>
            <person name="Kohler A."/>
            <person name="Nagy L.G."/>
            <person name="Floudas D."/>
            <person name="Copeland A."/>
            <person name="Barry K.W."/>
            <person name="Cichocki N."/>
            <person name="Veneault-Fourrey C."/>
            <person name="LaButti K."/>
            <person name="Lindquist E.A."/>
            <person name="Lipzen A."/>
            <person name="Lundell T."/>
            <person name="Morin E."/>
            <person name="Murat C."/>
            <person name="Sun H."/>
            <person name="Tunlid A."/>
            <person name="Henrissat B."/>
            <person name="Grigoriev I.V."/>
            <person name="Hibbett D.S."/>
            <person name="Martin F."/>
            <person name="Nordberg H.P."/>
            <person name="Cantor M.N."/>
            <person name="Hua S.X."/>
        </authorList>
    </citation>
    <scope>NUCLEOTIDE SEQUENCE [LARGE SCALE GENOMIC DNA]</scope>
    <source>
        <strain evidence="3 4">UH-Slu-Lm8-n1</strain>
    </source>
</reference>
<evidence type="ECO:0000313" key="4">
    <source>
        <dbReference type="Proteomes" id="UP000054485"/>
    </source>
</evidence>
<protein>
    <recommendedName>
        <fullName evidence="2">C2H2-type domain-containing protein</fullName>
    </recommendedName>
</protein>
<proteinExistence type="predicted"/>
<evidence type="ECO:0000256" key="1">
    <source>
        <dbReference type="SAM" id="MobiDB-lite"/>
    </source>
</evidence>
<dbReference type="HOGENOM" id="CLU_641200_0_0_1"/>
<sequence length="428" mass="46481">MALNTPDDVPDSHNFDVASQRNKAPRPRKYQFKPYPTRGTQDFSHHGAEPQSQLLPQLPTTIYPPDLYINKNLVPSGLAPKADYGTTSTFGAGGILGPQSMQMTIEPASVAPLTNAPVMQVQLPTLPEEATHWPAFHSLNDLQAMIMPQNPPTFSMVQHTKCKVVDTDRKEKQSDIPPDEDPEFQLVTKNGEKLYRCLKCVDVFLKENSVGRHKLTNKHQKGKNRSSWLCVACGDCFSRSDALKRHVDSDKQCSRNQKKSHGFAAANLATSNFAVPPPAILPQGTGPAAQQAPSSFVFESNFSSGPAVQPAIQAPRPNSMTHEVQPFAEDIIPPEAPPDVRFSAQAPDEQHSTTTPQPSGVPLLPIVAEGGIDLFGSPISVAPASQVYSESALDSLVLAPSSRFAAAEANWAKILEQLVHESPNDSTY</sequence>
<evidence type="ECO:0000259" key="2">
    <source>
        <dbReference type="PROSITE" id="PS00028"/>
    </source>
</evidence>
<feature type="region of interest" description="Disordered" evidence="1">
    <location>
        <begin position="1"/>
        <end position="51"/>
    </location>
</feature>
<accession>A0A0D0B1H4</accession>
<feature type="domain" description="C2H2-type" evidence="2">
    <location>
        <begin position="197"/>
        <end position="219"/>
    </location>
</feature>
<organism evidence="3 4">
    <name type="scientific">Suillus luteus UH-Slu-Lm8-n1</name>
    <dbReference type="NCBI Taxonomy" id="930992"/>
    <lineage>
        <taxon>Eukaryota</taxon>
        <taxon>Fungi</taxon>
        <taxon>Dikarya</taxon>
        <taxon>Basidiomycota</taxon>
        <taxon>Agaricomycotina</taxon>
        <taxon>Agaricomycetes</taxon>
        <taxon>Agaricomycetidae</taxon>
        <taxon>Boletales</taxon>
        <taxon>Suillineae</taxon>
        <taxon>Suillaceae</taxon>
        <taxon>Suillus</taxon>
    </lineage>
</organism>
<name>A0A0D0B1H4_9AGAM</name>
<dbReference type="EMBL" id="KN835425">
    <property type="protein sequence ID" value="KIK37863.1"/>
    <property type="molecule type" value="Genomic_DNA"/>
</dbReference>
<dbReference type="InParanoid" id="A0A0D0B1H4"/>
<evidence type="ECO:0000313" key="3">
    <source>
        <dbReference type="EMBL" id="KIK37863.1"/>
    </source>
</evidence>
<dbReference type="PROSITE" id="PS00028">
    <property type="entry name" value="ZINC_FINGER_C2H2_1"/>
    <property type="match status" value="1"/>
</dbReference>
<reference evidence="4" key="2">
    <citation type="submission" date="2015-01" db="EMBL/GenBank/DDBJ databases">
        <title>Evolutionary Origins and Diversification of the Mycorrhizal Mutualists.</title>
        <authorList>
            <consortium name="DOE Joint Genome Institute"/>
            <consortium name="Mycorrhizal Genomics Consortium"/>
            <person name="Kohler A."/>
            <person name="Kuo A."/>
            <person name="Nagy L.G."/>
            <person name="Floudas D."/>
            <person name="Copeland A."/>
            <person name="Barry K.W."/>
            <person name="Cichocki N."/>
            <person name="Veneault-Fourrey C."/>
            <person name="LaButti K."/>
            <person name="Lindquist E.A."/>
            <person name="Lipzen A."/>
            <person name="Lundell T."/>
            <person name="Morin E."/>
            <person name="Murat C."/>
            <person name="Riley R."/>
            <person name="Ohm R."/>
            <person name="Sun H."/>
            <person name="Tunlid A."/>
            <person name="Henrissat B."/>
            <person name="Grigoriev I.V."/>
            <person name="Hibbett D.S."/>
            <person name="Martin F."/>
        </authorList>
    </citation>
    <scope>NUCLEOTIDE SEQUENCE [LARGE SCALE GENOMIC DNA]</scope>
    <source>
        <strain evidence="4">UH-Slu-Lm8-n1</strain>
    </source>
</reference>
<dbReference type="InterPro" id="IPR013087">
    <property type="entry name" value="Znf_C2H2_type"/>
</dbReference>
<dbReference type="Proteomes" id="UP000054485">
    <property type="component" value="Unassembled WGS sequence"/>
</dbReference>
<dbReference type="Gene3D" id="3.30.160.60">
    <property type="entry name" value="Classic Zinc Finger"/>
    <property type="match status" value="1"/>
</dbReference>